<dbReference type="Pfam" id="PF17170">
    <property type="entry name" value="DUF5128"/>
    <property type="match status" value="1"/>
</dbReference>
<dbReference type="AlphaFoldDB" id="A0A413SZ43"/>
<dbReference type="Proteomes" id="UP000283855">
    <property type="component" value="Unassembled WGS sequence"/>
</dbReference>
<feature type="chain" id="PRO_5019116679" evidence="1">
    <location>
        <begin position="19"/>
        <end position="393"/>
    </location>
</feature>
<proteinExistence type="predicted"/>
<gene>
    <name evidence="2" type="ORF">DW921_08885</name>
</gene>
<evidence type="ECO:0000313" key="3">
    <source>
        <dbReference type="Proteomes" id="UP000283855"/>
    </source>
</evidence>
<dbReference type="EMBL" id="QSFT01000017">
    <property type="protein sequence ID" value="RHA75200.1"/>
    <property type="molecule type" value="Genomic_DNA"/>
</dbReference>
<evidence type="ECO:0000313" key="2">
    <source>
        <dbReference type="EMBL" id="RHA75200.1"/>
    </source>
</evidence>
<keyword evidence="1" id="KW-0732">Signal</keyword>
<comment type="caution">
    <text evidence="2">The sequence shown here is derived from an EMBL/GenBank/DDBJ whole genome shotgun (WGS) entry which is preliminary data.</text>
</comment>
<dbReference type="PROSITE" id="PS51257">
    <property type="entry name" value="PROKAR_LIPOPROTEIN"/>
    <property type="match status" value="1"/>
</dbReference>
<organism evidence="2 3">
    <name type="scientific">Phocaeicola coprophilus</name>
    <dbReference type="NCBI Taxonomy" id="387090"/>
    <lineage>
        <taxon>Bacteria</taxon>
        <taxon>Pseudomonadati</taxon>
        <taxon>Bacteroidota</taxon>
        <taxon>Bacteroidia</taxon>
        <taxon>Bacteroidales</taxon>
        <taxon>Bacteroidaceae</taxon>
        <taxon>Phocaeicola</taxon>
    </lineage>
</organism>
<evidence type="ECO:0000256" key="1">
    <source>
        <dbReference type="SAM" id="SignalP"/>
    </source>
</evidence>
<reference evidence="2 3" key="1">
    <citation type="submission" date="2018-08" db="EMBL/GenBank/DDBJ databases">
        <title>A genome reference for cultivated species of the human gut microbiota.</title>
        <authorList>
            <person name="Zou Y."/>
            <person name="Xue W."/>
            <person name="Luo G."/>
        </authorList>
    </citation>
    <scope>NUCLEOTIDE SEQUENCE [LARGE SCALE GENOMIC DNA]</scope>
    <source>
        <strain evidence="2 3">AM42-38</strain>
    </source>
</reference>
<protein>
    <submittedName>
        <fullName evidence="2">6-bladed beta-propeller</fullName>
    </submittedName>
</protein>
<accession>A0A413SZ43</accession>
<feature type="signal peptide" evidence="1">
    <location>
        <begin position="1"/>
        <end position="18"/>
    </location>
</feature>
<name>A0A413SZ43_9BACT</name>
<sequence length="393" mass="45382">MSLMIRNSGIFLSFLFLASCSFSGKTEKQSSFEPGMVLSYDKALPLSQKYSDLFSRVETIPLDTTGNFLVSDIRQFRYALDHFFVLSRDEILIFDRQGKGIARINRYGQGREEYLSLLGFDVCEKDSTVCLLTYPSKLMHFSLDGRLLREHKIGVRGFEIALLPDHSWSIFTNNLRQPESDTITLLDIYDGTNGTSRHLIDGYTNLGNQLLPSFQQNRVFTHSRNGREVLFAHPLSNHIWSITSQDSVRIKYTLDFGEKNPPEDAPEMIHPDESPADAVMKYWPVYGFNSCWENNRYLYIQAFVDKQLKDILFDKQSRQLYAGWMTDDLIYCQIRPVEATDELLVGYITADDLISLEDYLNSRPEEKQPEQVTRLIERAQEEGNPIVCLYHLK</sequence>